<dbReference type="InterPro" id="IPR048454">
    <property type="entry name" value="YetF_N"/>
</dbReference>
<feature type="transmembrane region" description="Helical" evidence="7">
    <location>
        <begin position="67"/>
        <end position="87"/>
    </location>
</feature>
<comment type="subcellular location">
    <subcellularLocation>
        <location evidence="1">Cell membrane</location>
        <topology evidence="1">Multi-pass membrane protein</topology>
    </subcellularLocation>
</comment>
<dbReference type="InterPro" id="IPR007353">
    <property type="entry name" value="DUF421"/>
</dbReference>
<keyword evidence="6 7" id="KW-0472">Membrane</keyword>
<evidence type="ECO:0000259" key="8">
    <source>
        <dbReference type="Pfam" id="PF04239"/>
    </source>
</evidence>
<evidence type="ECO:0000256" key="7">
    <source>
        <dbReference type="SAM" id="Phobius"/>
    </source>
</evidence>
<evidence type="ECO:0000256" key="1">
    <source>
        <dbReference type="ARBA" id="ARBA00004651"/>
    </source>
</evidence>
<gene>
    <name evidence="10" type="ORF">BTO28_12855</name>
</gene>
<organism evidence="10 11">
    <name type="scientific">Domibacillus epiphyticus</name>
    <dbReference type="NCBI Taxonomy" id="1714355"/>
    <lineage>
        <taxon>Bacteria</taxon>
        <taxon>Bacillati</taxon>
        <taxon>Bacillota</taxon>
        <taxon>Bacilli</taxon>
        <taxon>Bacillales</taxon>
        <taxon>Bacillaceae</taxon>
        <taxon>Domibacillus</taxon>
    </lineage>
</organism>
<dbReference type="EMBL" id="MSFI01000021">
    <property type="protein sequence ID" value="OMP66344.1"/>
    <property type="molecule type" value="Genomic_DNA"/>
</dbReference>
<evidence type="ECO:0008006" key="12">
    <source>
        <dbReference type="Google" id="ProtNLM"/>
    </source>
</evidence>
<comment type="similarity">
    <text evidence="2">Belongs to the UPF0702 family.</text>
</comment>
<comment type="caution">
    <text evidence="10">The sequence shown here is derived from an EMBL/GenBank/DDBJ whole genome shotgun (WGS) entry which is preliminary data.</text>
</comment>
<feature type="domain" description="YetF-like N-terminal transmembrane" evidence="9">
    <location>
        <begin position="14"/>
        <end position="81"/>
    </location>
</feature>
<dbReference type="GO" id="GO:0005886">
    <property type="term" value="C:plasma membrane"/>
    <property type="evidence" value="ECO:0007669"/>
    <property type="project" value="UniProtKB-SubCell"/>
</dbReference>
<dbReference type="OrthoDB" id="1899680at2"/>
<dbReference type="InterPro" id="IPR023090">
    <property type="entry name" value="UPF0702_alpha/beta_dom_sf"/>
</dbReference>
<dbReference type="Gene3D" id="3.30.240.20">
    <property type="entry name" value="bsu07140 like domains"/>
    <property type="match status" value="2"/>
</dbReference>
<evidence type="ECO:0000256" key="5">
    <source>
        <dbReference type="ARBA" id="ARBA00022989"/>
    </source>
</evidence>
<keyword evidence="4 7" id="KW-0812">Transmembrane</keyword>
<keyword evidence="11" id="KW-1185">Reference proteome</keyword>
<feature type="transmembrane region" description="Helical" evidence="7">
    <location>
        <begin position="42"/>
        <end position="61"/>
    </location>
</feature>
<evidence type="ECO:0000313" key="11">
    <source>
        <dbReference type="Proteomes" id="UP000188613"/>
    </source>
</evidence>
<name>A0A1V2A6A1_9BACI</name>
<feature type="transmembrane region" description="Helical" evidence="7">
    <location>
        <begin position="12"/>
        <end position="30"/>
    </location>
</feature>
<evidence type="ECO:0000256" key="3">
    <source>
        <dbReference type="ARBA" id="ARBA00022475"/>
    </source>
</evidence>
<evidence type="ECO:0000256" key="4">
    <source>
        <dbReference type="ARBA" id="ARBA00022692"/>
    </source>
</evidence>
<sequence length="234" mass="26594">MAFFLGQDSLTVIQWSVRAIMAFFFLLLAAKIMGQRSISQLRLLDFIMAILIGNIIAHPLSDPTLGVKGSIITVFILVLLYTMGILLSIKWRKFRHWVDPSPFPIIENGQVLYKNLLKARISIDFLLSELRKGQINGIEKVSLALWEPGGTISFFINPKNQPLTPSDINLKTKPFSLHKTIIKEGKINVNELNKVGKDENWLKNKIQVTYEVDIKDILLATIDNSNNIKVFLYK</sequence>
<evidence type="ECO:0000313" key="10">
    <source>
        <dbReference type="EMBL" id="OMP66344.1"/>
    </source>
</evidence>
<dbReference type="RefSeq" id="WP_076766886.1">
    <property type="nucleotide sequence ID" value="NZ_MSFI01000021.1"/>
</dbReference>
<keyword evidence="3" id="KW-1003">Cell membrane</keyword>
<proteinExistence type="inferred from homology"/>
<dbReference type="AlphaFoldDB" id="A0A1V2A6A1"/>
<dbReference type="Pfam" id="PF20730">
    <property type="entry name" value="YetF_N"/>
    <property type="match status" value="1"/>
</dbReference>
<evidence type="ECO:0000259" key="9">
    <source>
        <dbReference type="Pfam" id="PF20730"/>
    </source>
</evidence>
<dbReference type="PANTHER" id="PTHR34582:SF5">
    <property type="entry name" value="UPF0702 TRANSMEMBRANE PROTEIN YETF"/>
    <property type="match status" value="1"/>
</dbReference>
<dbReference type="STRING" id="1714355.BTO28_12855"/>
<protein>
    <recommendedName>
        <fullName evidence="12">DUF421 domain-containing protein</fullName>
    </recommendedName>
</protein>
<reference evidence="10 11" key="1">
    <citation type="submission" date="2016-12" db="EMBL/GenBank/DDBJ databases">
        <title>Domibacillus sp. SAB 38T whole genome sequencing.</title>
        <authorList>
            <person name="Verma A."/>
            <person name="Ojha A.K."/>
            <person name="Krishnamurthi S."/>
        </authorList>
    </citation>
    <scope>NUCLEOTIDE SEQUENCE [LARGE SCALE GENOMIC DNA]</scope>
    <source>
        <strain evidence="10 11">SAB 38</strain>
    </source>
</reference>
<dbReference type="PANTHER" id="PTHR34582">
    <property type="entry name" value="UPF0702 TRANSMEMBRANE PROTEIN YCAP"/>
    <property type="match status" value="1"/>
</dbReference>
<keyword evidence="5 7" id="KW-1133">Transmembrane helix</keyword>
<evidence type="ECO:0000256" key="2">
    <source>
        <dbReference type="ARBA" id="ARBA00006448"/>
    </source>
</evidence>
<accession>A0A1V2A6A1</accession>
<dbReference type="Proteomes" id="UP000188613">
    <property type="component" value="Unassembled WGS sequence"/>
</dbReference>
<evidence type="ECO:0000256" key="6">
    <source>
        <dbReference type="ARBA" id="ARBA00023136"/>
    </source>
</evidence>
<dbReference type="Pfam" id="PF04239">
    <property type="entry name" value="DUF421"/>
    <property type="match status" value="1"/>
</dbReference>
<feature type="domain" description="YetF C-terminal" evidence="8">
    <location>
        <begin position="90"/>
        <end position="222"/>
    </location>
</feature>